<accession>A0AAU9IGV3</accession>
<comment type="caution">
    <text evidence="2">The sequence shown here is derived from an EMBL/GenBank/DDBJ whole genome shotgun (WGS) entry which is preliminary data.</text>
</comment>
<protein>
    <submittedName>
        <fullName evidence="2">Uncharacterized protein</fullName>
    </submittedName>
</protein>
<dbReference type="AlphaFoldDB" id="A0AAU9IGV3"/>
<keyword evidence="3" id="KW-1185">Reference proteome</keyword>
<evidence type="ECO:0000256" key="1">
    <source>
        <dbReference type="SAM" id="Coils"/>
    </source>
</evidence>
<sequence>MNLHKRFLSDNYLIASSSTDTWWPSVEKSPQLPNLRIRKKKKHPKSVRDISSEEGMIKLQSQLQELEALQSENNEEDLLSDDKSKTSTRPITMQSSPMLLKTYTGEFINQKRNIESELRKMHHHIEENLKVTKSSTGRRRRHKYNVSMPVLEYDSTMMPTDLIIMAQVRRGLMNEVKNKSISNLTFEKIEEIKRNYIPEQLKNLENIKENLQKQKQKKELLSRNPLSNASYHILAFDKKSKKNLRKSLIETLPDASRFQAHSKIQPKTLKY</sequence>
<keyword evidence="1" id="KW-0175">Coiled coil</keyword>
<gene>
    <name evidence="2" type="ORF">BSTOLATCC_MIC11702</name>
</gene>
<evidence type="ECO:0000313" key="2">
    <source>
        <dbReference type="EMBL" id="CAG9314704.1"/>
    </source>
</evidence>
<dbReference type="Proteomes" id="UP001162131">
    <property type="component" value="Unassembled WGS sequence"/>
</dbReference>
<proteinExistence type="predicted"/>
<name>A0AAU9IGV3_9CILI</name>
<evidence type="ECO:0000313" key="3">
    <source>
        <dbReference type="Proteomes" id="UP001162131"/>
    </source>
</evidence>
<feature type="coiled-coil region" evidence="1">
    <location>
        <begin position="197"/>
        <end position="224"/>
    </location>
</feature>
<dbReference type="EMBL" id="CAJZBQ010000012">
    <property type="protein sequence ID" value="CAG9314704.1"/>
    <property type="molecule type" value="Genomic_DNA"/>
</dbReference>
<organism evidence="2 3">
    <name type="scientific">Blepharisma stoltei</name>
    <dbReference type="NCBI Taxonomy" id="1481888"/>
    <lineage>
        <taxon>Eukaryota</taxon>
        <taxon>Sar</taxon>
        <taxon>Alveolata</taxon>
        <taxon>Ciliophora</taxon>
        <taxon>Postciliodesmatophora</taxon>
        <taxon>Heterotrichea</taxon>
        <taxon>Heterotrichida</taxon>
        <taxon>Blepharismidae</taxon>
        <taxon>Blepharisma</taxon>
    </lineage>
</organism>
<reference evidence="2" key="1">
    <citation type="submission" date="2021-09" db="EMBL/GenBank/DDBJ databases">
        <authorList>
            <consortium name="AG Swart"/>
            <person name="Singh M."/>
            <person name="Singh A."/>
            <person name="Seah K."/>
            <person name="Emmerich C."/>
        </authorList>
    </citation>
    <scope>NUCLEOTIDE SEQUENCE</scope>
    <source>
        <strain evidence="2">ATCC30299</strain>
    </source>
</reference>